<keyword evidence="2" id="KW-0472">Membrane</keyword>
<organism evidence="4 5">
    <name type="scientific">Nakamurella aerolata</name>
    <dbReference type="NCBI Taxonomy" id="1656892"/>
    <lineage>
        <taxon>Bacteria</taxon>
        <taxon>Bacillati</taxon>
        <taxon>Actinomycetota</taxon>
        <taxon>Actinomycetes</taxon>
        <taxon>Nakamurellales</taxon>
        <taxon>Nakamurellaceae</taxon>
        <taxon>Nakamurella</taxon>
    </lineage>
</organism>
<proteinExistence type="predicted"/>
<feature type="region of interest" description="Disordered" evidence="1">
    <location>
        <begin position="1"/>
        <end position="28"/>
    </location>
</feature>
<feature type="region of interest" description="Disordered" evidence="1">
    <location>
        <begin position="139"/>
        <end position="222"/>
    </location>
</feature>
<evidence type="ECO:0000313" key="5">
    <source>
        <dbReference type="Proteomes" id="UP000562984"/>
    </source>
</evidence>
<evidence type="ECO:0000256" key="2">
    <source>
        <dbReference type="SAM" id="Phobius"/>
    </source>
</evidence>
<dbReference type="InterPro" id="IPR006626">
    <property type="entry name" value="PbH1"/>
</dbReference>
<dbReference type="SUPFAM" id="SSF51126">
    <property type="entry name" value="Pectin lyase-like"/>
    <property type="match status" value="1"/>
</dbReference>
<dbReference type="EMBL" id="JABEND010000002">
    <property type="protein sequence ID" value="NNG35139.1"/>
    <property type="molecule type" value="Genomic_DNA"/>
</dbReference>
<keyword evidence="5" id="KW-1185">Reference proteome</keyword>
<feature type="compositionally biased region" description="Low complexity" evidence="1">
    <location>
        <begin position="182"/>
        <end position="199"/>
    </location>
</feature>
<dbReference type="InterPro" id="IPR012334">
    <property type="entry name" value="Pectin_lyas_fold"/>
</dbReference>
<keyword evidence="2" id="KW-1133">Transmembrane helix</keyword>
<name>A0A849A3F5_9ACTN</name>
<evidence type="ECO:0000313" key="4">
    <source>
        <dbReference type="EMBL" id="NNG35139.1"/>
    </source>
</evidence>
<dbReference type="Proteomes" id="UP000562984">
    <property type="component" value="Unassembled WGS sequence"/>
</dbReference>
<dbReference type="Gene3D" id="2.160.20.10">
    <property type="entry name" value="Single-stranded right-handed beta-helix, Pectin lyase-like"/>
    <property type="match status" value="1"/>
</dbReference>
<gene>
    <name evidence="4" type="ORF">HKD39_05325</name>
</gene>
<dbReference type="Pfam" id="PF05048">
    <property type="entry name" value="NosD"/>
    <property type="match status" value="1"/>
</dbReference>
<feature type="compositionally biased region" description="Acidic residues" evidence="1">
    <location>
        <begin position="10"/>
        <end position="22"/>
    </location>
</feature>
<dbReference type="InterPro" id="IPR011050">
    <property type="entry name" value="Pectin_lyase_fold/virulence"/>
</dbReference>
<feature type="region of interest" description="Disordered" evidence="1">
    <location>
        <begin position="45"/>
        <end position="93"/>
    </location>
</feature>
<feature type="compositionally biased region" description="Low complexity" evidence="1">
    <location>
        <begin position="61"/>
        <end position="83"/>
    </location>
</feature>
<evidence type="ECO:0000259" key="3">
    <source>
        <dbReference type="Pfam" id="PF05048"/>
    </source>
</evidence>
<evidence type="ECO:0000256" key="1">
    <source>
        <dbReference type="SAM" id="MobiDB-lite"/>
    </source>
</evidence>
<comment type="caution">
    <text evidence="4">The sequence shown here is derived from an EMBL/GenBank/DDBJ whole genome shotgun (WGS) entry which is preliminary data.</text>
</comment>
<keyword evidence="2" id="KW-0812">Transmembrane</keyword>
<sequence>MVRHHAVVGDAEEVPAADDDDLAGAAQPAVDHRLARAACPPAAAAPLRGQACGDHRRRRGAPGAAGRPHAAPPAASGAEPAPGRCRHCRPGPVSSVRRPRLAAVLGLAASVALAAGAVVLVQANPGVLAAPTERGVAVTAWQPSPPPSLASRVSPSAAPSGLPAVPPDSGRVPRPVEPLPSGPTGAPASSPGAGQGTPAPDAPKTGAGNPWERQTEAAKDAVNQPGIERTARPGAVATPVVQQIRCPAGGTGVGSAEELQAALAGALPGSVIKLRKGVYPGTFTTSVSGTPERPIWLCGNADSILDAGGADGYGLHLDGAKYWRLSGFAMRNAQKGVVTDQTTGTVISGLRITNTGDEAIHLRKNSTKNLVTGNVVDGTGFRRATFGEGIYIGTAESNWCTITQCRPDRSDYNTIAGNTVSRTAAEAVDIKEGTVGGLLIGNSFDGKGTTAADSLVDVKGTAWTIKNNTGRHAPLDGMQTHQILDRWGERNLFTGNTIAMPAKPAAAVVQAAGTADRYGIAVRPAAGNVIACDNSVSGADVPLSNIGCRR</sequence>
<protein>
    <recommendedName>
        <fullName evidence="3">Periplasmic copper-binding protein NosD beta helix domain-containing protein</fullName>
    </recommendedName>
</protein>
<feature type="transmembrane region" description="Helical" evidence="2">
    <location>
        <begin position="101"/>
        <end position="121"/>
    </location>
</feature>
<dbReference type="AlphaFoldDB" id="A0A849A3F5"/>
<reference evidence="4 5" key="1">
    <citation type="submission" date="2020-05" db="EMBL/GenBank/DDBJ databases">
        <title>Nakamurella sp. DB0629 isolated from air conditioner.</title>
        <authorList>
            <person name="Kim D.H."/>
            <person name="Kim D.-U."/>
        </authorList>
    </citation>
    <scope>NUCLEOTIDE SEQUENCE [LARGE SCALE GENOMIC DNA]</scope>
    <source>
        <strain evidence="4 5">DB0629</strain>
    </source>
</reference>
<accession>A0A849A3F5</accession>
<dbReference type="InterPro" id="IPR007742">
    <property type="entry name" value="NosD_dom"/>
</dbReference>
<feature type="domain" description="Periplasmic copper-binding protein NosD beta helix" evidence="3">
    <location>
        <begin position="311"/>
        <end position="447"/>
    </location>
</feature>
<dbReference type="SMART" id="SM00710">
    <property type="entry name" value="PbH1"/>
    <property type="match status" value="5"/>
</dbReference>